<name>A0A9N7MNZ8_STRHE</name>
<dbReference type="PROSITE" id="PS00636">
    <property type="entry name" value="DNAJ_1"/>
    <property type="match status" value="1"/>
</dbReference>
<evidence type="ECO:0000313" key="11">
    <source>
        <dbReference type="Proteomes" id="UP001153555"/>
    </source>
</evidence>
<accession>A0A9N7MNZ8</accession>
<evidence type="ECO:0000256" key="6">
    <source>
        <dbReference type="PROSITE-ProRule" id="PRU00546"/>
    </source>
</evidence>
<keyword evidence="10" id="KW-0346">Stress response</keyword>
<evidence type="ECO:0000313" key="10">
    <source>
        <dbReference type="EMBL" id="CAA0809932.1"/>
    </source>
</evidence>
<evidence type="ECO:0000256" key="5">
    <source>
        <dbReference type="ARBA" id="ARBA00023186"/>
    </source>
</evidence>
<dbReference type="InterPro" id="IPR036410">
    <property type="entry name" value="HSP_DnaJ_Cys-rich_dom_sf"/>
</dbReference>
<evidence type="ECO:0000256" key="1">
    <source>
        <dbReference type="ARBA" id="ARBA00022723"/>
    </source>
</evidence>
<keyword evidence="5" id="KW-0143">Chaperone</keyword>
<dbReference type="GO" id="GO:0008270">
    <property type="term" value="F:zinc ion binding"/>
    <property type="evidence" value="ECO:0007669"/>
    <property type="project" value="UniProtKB-KW"/>
</dbReference>
<protein>
    <submittedName>
        <fullName evidence="10">DNAJ heat shock family protein</fullName>
    </submittedName>
</protein>
<evidence type="ECO:0000259" key="8">
    <source>
        <dbReference type="PROSITE" id="PS50076"/>
    </source>
</evidence>
<dbReference type="Gene3D" id="2.10.230.10">
    <property type="entry name" value="Heat shock protein DnaJ, cysteine-rich domain"/>
    <property type="match status" value="1"/>
</dbReference>
<feature type="domain" description="CR-type" evidence="9">
    <location>
        <begin position="125"/>
        <end position="205"/>
    </location>
</feature>
<dbReference type="GO" id="GO:0031072">
    <property type="term" value="F:heat shock protein binding"/>
    <property type="evidence" value="ECO:0007669"/>
    <property type="project" value="InterPro"/>
</dbReference>
<dbReference type="InterPro" id="IPR036869">
    <property type="entry name" value="J_dom_sf"/>
</dbReference>
<dbReference type="FunFam" id="2.10.230.10:FF:000002">
    <property type="entry name" value="Molecular chaperone DnaJ"/>
    <property type="match status" value="1"/>
</dbReference>
<evidence type="ECO:0000259" key="9">
    <source>
        <dbReference type="PROSITE" id="PS51188"/>
    </source>
</evidence>
<dbReference type="PROSITE" id="PS50076">
    <property type="entry name" value="DNAJ_2"/>
    <property type="match status" value="1"/>
</dbReference>
<reference evidence="10" key="1">
    <citation type="submission" date="2019-12" db="EMBL/GenBank/DDBJ databases">
        <authorList>
            <person name="Scholes J."/>
        </authorList>
    </citation>
    <scope>NUCLEOTIDE SEQUENCE</scope>
</reference>
<feature type="compositionally biased region" description="Acidic residues" evidence="7">
    <location>
        <begin position="196"/>
        <end position="205"/>
    </location>
</feature>
<dbReference type="Proteomes" id="UP001153555">
    <property type="component" value="Unassembled WGS sequence"/>
</dbReference>
<dbReference type="GO" id="GO:0042026">
    <property type="term" value="P:protein refolding"/>
    <property type="evidence" value="ECO:0007669"/>
    <property type="project" value="TreeGrafter"/>
</dbReference>
<feature type="domain" description="J" evidence="8">
    <location>
        <begin position="1"/>
        <end position="61"/>
    </location>
</feature>
<dbReference type="Gene3D" id="1.10.287.110">
    <property type="entry name" value="DnaJ domain"/>
    <property type="match status" value="1"/>
</dbReference>
<dbReference type="EMBL" id="CACSLK010004199">
    <property type="protein sequence ID" value="CAA0809932.1"/>
    <property type="molecule type" value="Genomic_DNA"/>
</dbReference>
<feature type="zinc finger region" description="CR-type" evidence="6">
    <location>
        <begin position="125"/>
        <end position="205"/>
    </location>
</feature>
<dbReference type="Pfam" id="PF00684">
    <property type="entry name" value="DnaJ_CXXCXGXG"/>
    <property type="match status" value="1"/>
</dbReference>
<dbReference type="Pfam" id="PF00226">
    <property type="entry name" value="DnaJ"/>
    <property type="match status" value="1"/>
</dbReference>
<evidence type="ECO:0000256" key="3">
    <source>
        <dbReference type="ARBA" id="ARBA00022771"/>
    </source>
</evidence>
<dbReference type="GO" id="GO:0051082">
    <property type="term" value="F:unfolded protein binding"/>
    <property type="evidence" value="ECO:0007669"/>
    <property type="project" value="InterPro"/>
</dbReference>
<dbReference type="PRINTS" id="PR00625">
    <property type="entry name" value="JDOMAIN"/>
</dbReference>
<dbReference type="InterPro" id="IPR001305">
    <property type="entry name" value="HSP_DnaJ_Cys-rich_dom"/>
</dbReference>
<dbReference type="SUPFAM" id="SSF46565">
    <property type="entry name" value="Chaperone J-domain"/>
    <property type="match status" value="1"/>
</dbReference>
<dbReference type="CDD" id="cd06257">
    <property type="entry name" value="DnaJ"/>
    <property type="match status" value="1"/>
</dbReference>
<dbReference type="PANTHER" id="PTHR43096">
    <property type="entry name" value="DNAJ HOMOLOG 1, MITOCHONDRIAL-RELATED"/>
    <property type="match status" value="1"/>
</dbReference>
<comment type="caution">
    <text evidence="10">The sequence shown here is derived from an EMBL/GenBank/DDBJ whole genome shotgun (WGS) entry which is preliminary data.</text>
</comment>
<dbReference type="InterPro" id="IPR018253">
    <property type="entry name" value="DnaJ_domain_CS"/>
</dbReference>
<dbReference type="InterPro" id="IPR001623">
    <property type="entry name" value="DnaJ_domain"/>
</dbReference>
<dbReference type="SUPFAM" id="SSF57938">
    <property type="entry name" value="DnaJ/Hsp40 cysteine-rich domain"/>
    <property type="match status" value="1"/>
</dbReference>
<dbReference type="OrthoDB" id="10256793at2759"/>
<keyword evidence="3 6" id="KW-0863">Zinc-finger</keyword>
<dbReference type="PROSITE" id="PS51188">
    <property type="entry name" value="ZF_CR"/>
    <property type="match status" value="1"/>
</dbReference>
<dbReference type="PANTHER" id="PTHR43096:SF10">
    <property type="entry name" value="CHAPERONE PROTEIN DNAJ A6, CHLOROPLASTIC"/>
    <property type="match status" value="1"/>
</dbReference>
<feature type="region of interest" description="Disordered" evidence="7">
    <location>
        <begin position="185"/>
        <end position="205"/>
    </location>
</feature>
<dbReference type="AlphaFoldDB" id="A0A9N7MNZ8"/>
<evidence type="ECO:0000256" key="4">
    <source>
        <dbReference type="ARBA" id="ARBA00022833"/>
    </source>
</evidence>
<sequence>MLNFEDMQLNFLDLLAYRKLARSYHPDVNKEVSAEEKFKEISNAYEVLSDDEKRSIYDTYGEAGLKGAGMGMGDFSKPFDLFETLFEGMGGGGMGSGGRGRRSRAVEGEDQVYTLVLDFKDAVFGIEKEIEISRLDSCPTCNGSGAKPGTKPSSCSACGGQGQVVSSARTPLGVFQQVTTCPTCSGSGETSIPGEQLEEENCGGL</sequence>
<keyword evidence="4 6" id="KW-0862">Zinc</keyword>
<proteinExistence type="predicted"/>
<keyword evidence="1 6" id="KW-0479">Metal-binding</keyword>
<gene>
    <name evidence="10" type="ORF">SHERM_11841</name>
</gene>
<keyword evidence="11" id="KW-1185">Reference proteome</keyword>
<evidence type="ECO:0000256" key="2">
    <source>
        <dbReference type="ARBA" id="ARBA00022737"/>
    </source>
</evidence>
<dbReference type="SMART" id="SM00271">
    <property type="entry name" value="DnaJ"/>
    <property type="match status" value="1"/>
</dbReference>
<keyword evidence="2" id="KW-0677">Repeat</keyword>
<organism evidence="10 11">
    <name type="scientific">Striga hermonthica</name>
    <name type="common">Purple witchweed</name>
    <name type="synonym">Buchnera hermonthica</name>
    <dbReference type="NCBI Taxonomy" id="68872"/>
    <lineage>
        <taxon>Eukaryota</taxon>
        <taxon>Viridiplantae</taxon>
        <taxon>Streptophyta</taxon>
        <taxon>Embryophyta</taxon>
        <taxon>Tracheophyta</taxon>
        <taxon>Spermatophyta</taxon>
        <taxon>Magnoliopsida</taxon>
        <taxon>eudicotyledons</taxon>
        <taxon>Gunneridae</taxon>
        <taxon>Pentapetalae</taxon>
        <taxon>asterids</taxon>
        <taxon>lamiids</taxon>
        <taxon>Lamiales</taxon>
        <taxon>Orobanchaceae</taxon>
        <taxon>Buchnereae</taxon>
        <taxon>Striga</taxon>
    </lineage>
</organism>
<dbReference type="CDD" id="cd10719">
    <property type="entry name" value="DnaJ_zf"/>
    <property type="match status" value="1"/>
</dbReference>
<evidence type="ECO:0000256" key="7">
    <source>
        <dbReference type="SAM" id="MobiDB-lite"/>
    </source>
</evidence>
<dbReference type="GO" id="GO:0009535">
    <property type="term" value="C:chloroplast thylakoid membrane"/>
    <property type="evidence" value="ECO:0007669"/>
    <property type="project" value="TreeGrafter"/>
</dbReference>